<name>A0ABT1M276_9MYCO</name>
<dbReference type="Proteomes" id="UP001651690">
    <property type="component" value="Unassembled WGS sequence"/>
</dbReference>
<organism evidence="1 2">
    <name type="scientific">Mycolicibacterium arenosum</name>
    <dbReference type="NCBI Taxonomy" id="2952157"/>
    <lineage>
        <taxon>Bacteria</taxon>
        <taxon>Bacillati</taxon>
        <taxon>Actinomycetota</taxon>
        <taxon>Actinomycetes</taxon>
        <taxon>Mycobacteriales</taxon>
        <taxon>Mycobacteriaceae</taxon>
        <taxon>Mycolicibacterium</taxon>
    </lineage>
</organism>
<comment type="caution">
    <text evidence="1">The sequence shown here is derived from an EMBL/GenBank/DDBJ whole genome shotgun (WGS) entry which is preliminary data.</text>
</comment>
<evidence type="ECO:0000313" key="2">
    <source>
        <dbReference type="Proteomes" id="UP001651690"/>
    </source>
</evidence>
<reference evidence="1 2" key="1">
    <citation type="submission" date="2022-06" db="EMBL/GenBank/DDBJ databases">
        <title>Mycolicibacterium sp. CAU 1645 isolated from seawater.</title>
        <authorList>
            <person name="Kim W."/>
        </authorList>
    </citation>
    <scope>NUCLEOTIDE SEQUENCE [LARGE SCALE GENOMIC DNA]</scope>
    <source>
        <strain evidence="1 2">CAU 1645</strain>
    </source>
</reference>
<dbReference type="RefSeq" id="WP_255059550.1">
    <property type="nucleotide sequence ID" value="NZ_JANDBD010000003.1"/>
</dbReference>
<gene>
    <name evidence="1" type="ORF">NM203_09240</name>
</gene>
<sequence>MGLRVSVEGRPGVGRRTIEAALRRRGVQVVPAAPDVRVLVVAEALKPEDVRDDATVVVQTKADLTDATCGIRVVGLLAVLDRLTDDEVDALRVLIRHPADMTSVDAFVSGAHPLGRDVRQHLLERLDRFGIAHAVLALADGADPAAVAARLTALSNIDAVLAAVRAASAPVRYRRIAESRCSSEVLDDAAVLDRMSAAVDVVEAAGVAVDRGDRPQDHRRRALHWARYSRGPVTDLHRACAADIVRGSLVLLDGAEP</sequence>
<evidence type="ECO:0000313" key="1">
    <source>
        <dbReference type="EMBL" id="MCP9272369.1"/>
    </source>
</evidence>
<protein>
    <submittedName>
        <fullName evidence="1">Uncharacterized protein</fullName>
    </submittedName>
</protein>
<accession>A0ABT1M276</accession>
<dbReference type="EMBL" id="JANDBD010000003">
    <property type="protein sequence ID" value="MCP9272369.1"/>
    <property type="molecule type" value="Genomic_DNA"/>
</dbReference>
<proteinExistence type="predicted"/>
<keyword evidence="2" id="KW-1185">Reference proteome</keyword>